<evidence type="ECO:0000313" key="2">
    <source>
        <dbReference type="Proteomes" id="UP001175211"/>
    </source>
</evidence>
<keyword evidence="2" id="KW-1185">Reference proteome</keyword>
<reference evidence="1" key="1">
    <citation type="submission" date="2023-06" db="EMBL/GenBank/DDBJ databases">
        <authorList>
            <consortium name="Lawrence Berkeley National Laboratory"/>
            <person name="Ahrendt S."/>
            <person name="Sahu N."/>
            <person name="Indic B."/>
            <person name="Wong-Bajracharya J."/>
            <person name="Merenyi Z."/>
            <person name="Ke H.-M."/>
            <person name="Monk M."/>
            <person name="Kocsube S."/>
            <person name="Drula E."/>
            <person name="Lipzen A."/>
            <person name="Balint B."/>
            <person name="Henrissat B."/>
            <person name="Andreopoulos B."/>
            <person name="Martin F.M."/>
            <person name="Harder C.B."/>
            <person name="Rigling D."/>
            <person name="Ford K.L."/>
            <person name="Foster G.D."/>
            <person name="Pangilinan J."/>
            <person name="Papanicolaou A."/>
            <person name="Barry K."/>
            <person name="LaButti K."/>
            <person name="Viragh M."/>
            <person name="Koriabine M."/>
            <person name="Yan M."/>
            <person name="Riley R."/>
            <person name="Champramary S."/>
            <person name="Plett K.L."/>
            <person name="Tsai I.J."/>
            <person name="Slot J."/>
            <person name="Sipos G."/>
            <person name="Plett J."/>
            <person name="Nagy L.G."/>
            <person name="Grigoriev I.V."/>
        </authorList>
    </citation>
    <scope>NUCLEOTIDE SEQUENCE</scope>
    <source>
        <strain evidence="1">CCBAS 213</strain>
    </source>
</reference>
<dbReference type="GeneID" id="85366701"/>
<evidence type="ECO:0000313" key="1">
    <source>
        <dbReference type="EMBL" id="KAK0452020.1"/>
    </source>
</evidence>
<gene>
    <name evidence="1" type="ORF">EV420DRAFT_703057</name>
</gene>
<sequence length="216" mass="23881">MCSSLNGPSCRSYVQARHTGRVRAPAFFLSVLRYTNLLTVLPSSTLLPFWRFLAPSTRENKRERAIDGLAQQLMLVRYLSYKGPVTYMAAVFDSHFETLPRKGLLRMADAHGLSARSAHLTLDDLRDTLSDHIFGGGCAAWLSHSIANIPVGCLDCLQEFVFSDKVRSRNRWSSSSSSSLHGTSSGSDLAVVVVNNTNGTRRSFGASLYIFARVFK</sequence>
<dbReference type="AlphaFoldDB" id="A0AA39JZZ4"/>
<name>A0AA39JZZ4_ARMTA</name>
<dbReference type="EMBL" id="JAUEPS010000032">
    <property type="protein sequence ID" value="KAK0452020.1"/>
    <property type="molecule type" value="Genomic_DNA"/>
</dbReference>
<dbReference type="RefSeq" id="XP_060327854.1">
    <property type="nucleotide sequence ID" value="XM_060483153.1"/>
</dbReference>
<comment type="caution">
    <text evidence="1">The sequence shown here is derived from an EMBL/GenBank/DDBJ whole genome shotgun (WGS) entry which is preliminary data.</text>
</comment>
<organism evidence="1 2">
    <name type="scientific">Armillaria tabescens</name>
    <name type="common">Ringless honey mushroom</name>
    <name type="synonym">Agaricus tabescens</name>
    <dbReference type="NCBI Taxonomy" id="1929756"/>
    <lineage>
        <taxon>Eukaryota</taxon>
        <taxon>Fungi</taxon>
        <taxon>Dikarya</taxon>
        <taxon>Basidiomycota</taxon>
        <taxon>Agaricomycotina</taxon>
        <taxon>Agaricomycetes</taxon>
        <taxon>Agaricomycetidae</taxon>
        <taxon>Agaricales</taxon>
        <taxon>Marasmiineae</taxon>
        <taxon>Physalacriaceae</taxon>
        <taxon>Desarmillaria</taxon>
    </lineage>
</organism>
<dbReference type="Proteomes" id="UP001175211">
    <property type="component" value="Unassembled WGS sequence"/>
</dbReference>
<accession>A0AA39JZZ4</accession>
<proteinExistence type="predicted"/>
<protein>
    <submittedName>
        <fullName evidence="1">Uncharacterized protein</fullName>
    </submittedName>
</protein>